<evidence type="ECO:0000313" key="3">
    <source>
        <dbReference type="Proteomes" id="UP000053958"/>
    </source>
</evidence>
<evidence type="ECO:0000256" key="1">
    <source>
        <dbReference type="SAM" id="MobiDB-lite"/>
    </source>
</evidence>
<proteinExistence type="predicted"/>
<feature type="compositionally biased region" description="Basic and acidic residues" evidence="1">
    <location>
        <begin position="115"/>
        <end position="146"/>
    </location>
</feature>
<feature type="compositionally biased region" description="Basic and acidic residues" evidence="1">
    <location>
        <begin position="80"/>
        <end position="107"/>
    </location>
</feature>
<name>A0A0F4YYM8_RASE3</name>
<dbReference type="GeneID" id="25314926"/>
<gene>
    <name evidence="2" type="ORF">T310_2575</name>
</gene>
<feature type="region of interest" description="Disordered" evidence="1">
    <location>
        <begin position="1"/>
        <end position="150"/>
    </location>
</feature>
<dbReference type="AlphaFoldDB" id="A0A0F4YYM8"/>
<accession>A0A0F4YYM8</accession>
<sequence length="220" mass="24811">MLSNTTGSGIHRYRLKIQNDPWSRPGSETRGQEKVMGQWGLGRSESQSARQDCFVQAVCESGGKGRAGSTRVTRAQQRMATDERLSHIERQTGRRGSDRNSTGKETCKQQGQQGQDKELHGLDKTRQEKTRQENKRKAHHSPDRQSHRPCTLMQEEEAQGRFGPWWSWLDRDGPEGHFPRMTMGNVKKLRACWYRDAIRAAECVDSPEAASIGSFGLASG</sequence>
<reference evidence="2 3" key="1">
    <citation type="submission" date="2015-04" db="EMBL/GenBank/DDBJ databases">
        <authorList>
            <person name="Heijne W.H."/>
            <person name="Fedorova N.D."/>
            <person name="Nierman W.C."/>
            <person name="Vollebregt A.W."/>
            <person name="Zhao Z."/>
            <person name="Wu L."/>
            <person name="Kumar M."/>
            <person name="Stam H."/>
            <person name="van den Berg M.A."/>
            <person name="Pel H.J."/>
        </authorList>
    </citation>
    <scope>NUCLEOTIDE SEQUENCE [LARGE SCALE GENOMIC DNA]</scope>
    <source>
        <strain evidence="2 3">CBS 393.64</strain>
    </source>
</reference>
<keyword evidence="3" id="KW-1185">Reference proteome</keyword>
<protein>
    <submittedName>
        <fullName evidence="2">Uncharacterized protein</fullName>
    </submittedName>
</protein>
<feature type="compositionally biased region" description="Polar residues" evidence="1">
    <location>
        <begin position="70"/>
        <end position="79"/>
    </location>
</feature>
<dbReference type="RefSeq" id="XP_013330014.1">
    <property type="nucleotide sequence ID" value="XM_013474560.1"/>
</dbReference>
<evidence type="ECO:0000313" key="2">
    <source>
        <dbReference type="EMBL" id="KKA23402.1"/>
    </source>
</evidence>
<comment type="caution">
    <text evidence="2">The sequence shown here is derived from an EMBL/GenBank/DDBJ whole genome shotgun (WGS) entry which is preliminary data.</text>
</comment>
<dbReference type="Proteomes" id="UP000053958">
    <property type="component" value="Unassembled WGS sequence"/>
</dbReference>
<organism evidence="2 3">
    <name type="scientific">Rasamsonia emersonii (strain ATCC 16479 / CBS 393.64 / IMI 116815)</name>
    <dbReference type="NCBI Taxonomy" id="1408163"/>
    <lineage>
        <taxon>Eukaryota</taxon>
        <taxon>Fungi</taxon>
        <taxon>Dikarya</taxon>
        <taxon>Ascomycota</taxon>
        <taxon>Pezizomycotina</taxon>
        <taxon>Eurotiomycetes</taxon>
        <taxon>Eurotiomycetidae</taxon>
        <taxon>Eurotiales</taxon>
        <taxon>Trichocomaceae</taxon>
        <taxon>Rasamsonia</taxon>
    </lineage>
</organism>
<dbReference type="EMBL" id="LASV01000102">
    <property type="protein sequence ID" value="KKA23402.1"/>
    <property type="molecule type" value="Genomic_DNA"/>
</dbReference>